<evidence type="ECO:0000313" key="10">
    <source>
        <dbReference type="Proteomes" id="UP000014463"/>
    </source>
</evidence>
<evidence type="ECO:0000256" key="3">
    <source>
        <dbReference type="ARBA" id="ARBA00022741"/>
    </source>
</evidence>
<dbReference type="OrthoDB" id="191465at2"/>
<sequence length="440" mass="47453">MQRLLAAFYGDDFTGSAENLAQFSRHGLRGRLFFSSHDPDVMLDMAPGLDVIGLAGTARGLSPEAMTEEVEPALAILEALDPLIKQFKVCSTFDSSPSVGSIGHVMELARQRWPGCALPILPATPSFGRYTAFSHLFTRYQGEICRLDQNPAMANHPSTPMGEADLRRHLAVQTTISPAAVTLLDYREAGDGWRRLESAVEEERYVVLDATDQNELQHASDLILRLGKRRSMLAVAAQGLADALGRGWSQELRERKPLPTTYPTTQRLLVLSGSCSPQTRGQLAHFEAQGAEIITLSPEQALRNADKLAGQLAEQVAAAFERGCDVAVATTRGDADVIAGLSSESLAHAVGGVFARLARELRESCDIQRMVFAGGDTSSQAMRQIGADALEVVAFDEAQGGHLCRLVATVSPVDGLEVVLKGGQIGGEDLFTRVRHGTRH</sequence>
<dbReference type="Pfam" id="PF17042">
    <property type="entry name" value="NBD_C"/>
    <property type="match status" value="1"/>
</dbReference>
<keyword evidence="4" id="KW-0418">Kinase</keyword>
<dbReference type="EMBL" id="ASTJ01000040">
    <property type="protein sequence ID" value="EPC00617.1"/>
    <property type="molecule type" value="Genomic_DNA"/>
</dbReference>
<evidence type="ECO:0000259" key="8">
    <source>
        <dbReference type="Pfam" id="PF17042"/>
    </source>
</evidence>
<keyword evidence="2" id="KW-0808">Transferase</keyword>
<evidence type="ECO:0000256" key="4">
    <source>
        <dbReference type="ARBA" id="ARBA00022777"/>
    </source>
</evidence>
<dbReference type="RefSeq" id="WP_016418606.1">
    <property type="nucleotide sequence ID" value="NZ_AUAB01000035.1"/>
</dbReference>
<dbReference type="Gene3D" id="3.40.50.10840">
    <property type="entry name" value="Putative sugar-binding, N-terminal domain"/>
    <property type="match status" value="1"/>
</dbReference>
<feature type="domain" description="Four-carbon acid sugar kinase N-terminal" evidence="7">
    <location>
        <begin position="7"/>
        <end position="244"/>
    </location>
</feature>
<dbReference type="PATRIC" id="fig|1121939.11.peg.4095"/>
<evidence type="ECO:0000256" key="1">
    <source>
        <dbReference type="ARBA" id="ARBA00005715"/>
    </source>
</evidence>
<keyword evidence="10" id="KW-1185">Reference proteome</keyword>
<evidence type="ECO:0000313" key="9">
    <source>
        <dbReference type="EMBL" id="EPC00617.1"/>
    </source>
</evidence>
<keyword evidence="3" id="KW-0547">Nucleotide-binding</keyword>
<feature type="domain" description="Four-carbon acid sugar kinase nucleotide binding" evidence="8">
    <location>
        <begin position="269"/>
        <end position="431"/>
    </location>
</feature>
<evidence type="ECO:0000256" key="2">
    <source>
        <dbReference type="ARBA" id="ARBA00022679"/>
    </source>
</evidence>
<keyword evidence="6" id="KW-0119">Carbohydrate metabolism</keyword>
<reference evidence="9 10" key="1">
    <citation type="journal article" date="2013" name="Genome Announc.">
        <title>Draft genome sequence of the moderately halophilic gammaproteobacterium Halomonas anticariensis FP35.</title>
        <authorList>
            <person name="Tahrioui A."/>
            <person name="Quesada E."/>
            <person name="Llamas I."/>
        </authorList>
    </citation>
    <scope>NUCLEOTIDE SEQUENCE [LARGE SCALE GENOMIC DNA]</scope>
    <source>
        <strain evidence="10">DSM 16096 / CECT 5854 / LMG 22089 / FP35</strain>
    </source>
</reference>
<dbReference type="InterPro" id="IPR042213">
    <property type="entry name" value="NBD_C_sf"/>
</dbReference>
<gene>
    <name evidence="9" type="ORF">L861_06665</name>
</gene>
<dbReference type="InterPro" id="IPR037051">
    <property type="entry name" value="4-carb_acid_sugar_kinase_N_sf"/>
</dbReference>
<dbReference type="SUPFAM" id="SSF142764">
    <property type="entry name" value="YgbK-like"/>
    <property type="match status" value="1"/>
</dbReference>
<comment type="similarity">
    <text evidence="1">Belongs to the four-carbon acid sugar kinase family.</text>
</comment>
<dbReference type="Gene3D" id="3.40.980.20">
    <property type="entry name" value="Four-carbon acid sugar kinase, nucleotide binding domain"/>
    <property type="match status" value="1"/>
</dbReference>
<dbReference type="eggNOG" id="COG3395">
    <property type="taxonomic scope" value="Bacteria"/>
</dbReference>
<name>S2KEK5_LITA3</name>
<evidence type="ECO:0000256" key="5">
    <source>
        <dbReference type="ARBA" id="ARBA00022840"/>
    </source>
</evidence>
<dbReference type="InterPro" id="IPR010737">
    <property type="entry name" value="4-carb_acid_sugar_kinase_N"/>
</dbReference>
<proteinExistence type="inferred from homology"/>
<evidence type="ECO:0000256" key="6">
    <source>
        <dbReference type="ARBA" id="ARBA00023277"/>
    </source>
</evidence>
<dbReference type="AlphaFoldDB" id="S2KEK5"/>
<comment type="caution">
    <text evidence="9">The sequence shown here is derived from an EMBL/GenBank/DDBJ whole genome shotgun (WGS) entry which is preliminary data.</text>
</comment>
<keyword evidence="5" id="KW-0067">ATP-binding</keyword>
<accession>S2KEK5</accession>
<evidence type="ECO:0000259" key="7">
    <source>
        <dbReference type="Pfam" id="PF07005"/>
    </source>
</evidence>
<evidence type="ECO:0008006" key="11">
    <source>
        <dbReference type="Google" id="ProtNLM"/>
    </source>
</evidence>
<dbReference type="Pfam" id="PF07005">
    <property type="entry name" value="SBD_N"/>
    <property type="match status" value="1"/>
</dbReference>
<dbReference type="InterPro" id="IPR031475">
    <property type="entry name" value="NBD_C"/>
</dbReference>
<dbReference type="GO" id="GO:0016301">
    <property type="term" value="F:kinase activity"/>
    <property type="evidence" value="ECO:0007669"/>
    <property type="project" value="UniProtKB-KW"/>
</dbReference>
<dbReference type="Proteomes" id="UP000014463">
    <property type="component" value="Unassembled WGS sequence"/>
</dbReference>
<dbReference type="STRING" id="1121939.L861_06665"/>
<dbReference type="GO" id="GO:0005524">
    <property type="term" value="F:ATP binding"/>
    <property type="evidence" value="ECO:0007669"/>
    <property type="project" value="UniProtKB-KW"/>
</dbReference>
<protein>
    <recommendedName>
        <fullName evidence="11">Type III effector</fullName>
    </recommendedName>
</protein>
<organism evidence="9 10">
    <name type="scientific">Litchfieldella anticariensis (strain DSM 16096 / CECT 5854 / CIP 108499 / LMG 22089 / FP35)</name>
    <name type="common">Halomonas anticariensis</name>
    <dbReference type="NCBI Taxonomy" id="1121939"/>
    <lineage>
        <taxon>Bacteria</taxon>
        <taxon>Pseudomonadati</taxon>
        <taxon>Pseudomonadota</taxon>
        <taxon>Gammaproteobacteria</taxon>
        <taxon>Oceanospirillales</taxon>
        <taxon>Halomonadaceae</taxon>
        <taxon>Litchfieldella</taxon>
    </lineage>
</organism>